<evidence type="ECO:0000256" key="13">
    <source>
        <dbReference type="ARBA" id="ARBA00024209"/>
    </source>
</evidence>
<dbReference type="Gene3D" id="3.30.40.10">
    <property type="entry name" value="Zinc/RING finger domain, C3HC4 (zinc finger)"/>
    <property type="match status" value="1"/>
</dbReference>
<evidence type="ECO:0000256" key="12">
    <source>
        <dbReference type="ARBA" id="ARBA00023136"/>
    </source>
</evidence>
<evidence type="ECO:0000256" key="6">
    <source>
        <dbReference type="ARBA" id="ARBA00022692"/>
    </source>
</evidence>
<comment type="subcellular location">
    <subcellularLocation>
        <location evidence="2">Membrane</location>
        <topology evidence="2">Single-pass membrane protein</topology>
    </subcellularLocation>
</comment>
<organism evidence="18 19">
    <name type="scientific">Saponaria officinalis</name>
    <name type="common">Common soapwort</name>
    <name type="synonym">Lychnis saponaria</name>
    <dbReference type="NCBI Taxonomy" id="3572"/>
    <lineage>
        <taxon>Eukaryota</taxon>
        <taxon>Viridiplantae</taxon>
        <taxon>Streptophyta</taxon>
        <taxon>Embryophyta</taxon>
        <taxon>Tracheophyta</taxon>
        <taxon>Spermatophyta</taxon>
        <taxon>Magnoliopsida</taxon>
        <taxon>eudicotyledons</taxon>
        <taxon>Gunneridae</taxon>
        <taxon>Pentapetalae</taxon>
        <taxon>Caryophyllales</taxon>
        <taxon>Caryophyllaceae</taxon>
        <taxon>Caryophylleae</taxon>
        <taxon>Saponaria</taxon>
    </lineage>
</organism>
<dbReference type="PANTHER" id="PTHR46913:SF1">
    <property type="entry name" value="RING-H2 FINGER PROTEIN ATL16"/>
    <property type="match status" value="1"/>
</dbReference>
<keyword evidence="7" id="KW-0479">Metal-binding</keyword>
<comment type="similarity">
    <text evidence="13">Belongs to the RING-type zinc finger family. ATL subfamily.</text>
</comment>
<dbReference type="AlphaFoldDB" id="A0AAW1NGF9"/>
<keyword evidence="8 14" id="KW-0863">Zinc-finger</keyword>
<evidence type="ECO:0000256" key="1">
    <source>
        <dbReference type="ARBA" id="ARBA00000900"/>
    </source>
</evidence>
<keyword evidence="10" id="KW-0862">Zinc</keyword>
<dbReference type="EMBL" id="JBDFQZ010000001">
    <property type="protein sequence ID" value="KAK9757652.1"/>
    <property type="molecule type" value="Genomic_DNA"/>
</dbReference>
<evidence type="ECO:0000256" key="15">
    <source>
        <dbReference type="SAM" id="MobiDB-lite"/>
    </source>
</evidence>
<comment type="pathway">
    <text evidence="3">Protein modification; protein ubiquitination.</text>
</comment>
<proteinExistence type="inferred from homology"/>
<keyword evidence="12 16" id="KW-0472">Membrane</keyword>
<reference evidence="18" key="1">
    <citation type="submission" date="2024-03" db="EMBL/GenBank/DDBJ databases">
        <title>WGS assembly of Saponaria officinalis var. Norfolk2.</title>
        <authorList>
            <person name="Jenkins J."/>
            <person name="Shu S."/>
            <person name="Grimwood J."/>
            <person name="Barry K."/>
            <person name="Goodstein D."/>
            <person name="Schmutz J."/>
            <person name="Leebens-Mack J."/>
            <person name="Osbourn A."/>
        </authorList>
    </citation>
    <scope>NUCLEOTIDE SEQUENCE [LARGE SCALE GENOMIC DNA]</scope>
    <source>
        <strain evidence="18">JIC</strain>
    </source>
</reference>
<keyword evidence="5" id="KW-0808">Transferase</keyword>
<keyword evidence="11 16" id="KW-1133">Transmembrane helix</keyword>
<name>A0AAW1NGF9_SAPOF</name>
<keyword evidence="19" id="KW-1185">Reference proteome</keyword>
<dbReference type="InterPro" id="IPR044600">
    <property type="entry name" value="ATL1/ATL16-like"/>
</dbReference>
<sequence>MYDTSYNNSFQLIHRKSIFLLLVTNSPVFVMADGKPKSSWNNLYIIFIYVGFFAIAVIVSRVVRRYRNRRLEGGNQLPVRRSRGMDAEEIESLPSLRFSEIKLHKVAEEGQVECSVCLNEFKDQEMLRLLPDCLHVFHPDCIGPWLRAHVTCPVCRASLTLDQRQGSSVSTSSILERISGILSTDTYDHRNNGADDHDDGDGDDRGDSESMVEIEESFDLENGHVDLGGARGERPLVRRYSTGDLAVVFVGENSRTNIEKGEINENSPKLVQLSNISSKSDSFVDYNSLLSMEVKGNST</sequence>
<dbReference type="GO" id="GO:0016020">
    <property type="term" value="C:membrane"/>
    <property type="evidence" value="ECO:0007669"/>
    <property type="project" value="UniProtKB-SubCell"/>
</dbReference>
<accession>A0AAW1NGF9</accession>
<dbReference type="InterPro" id="IPR013083">
    <property type="entry name" value="Znf_RING/FYVE/PHD"/>
</dbReference>
<evidence type="ECO:0000256" key="16">
    <source>
        <dbReference type="SAM" id="Phobius"/>
    </source>
</evidence>
<comment type="caution">
    <text evidence="18">The sequence shown here is derived from an EMBL/GenBank/DDBJ whole genome shotgun (WGS) entry which is preliminary data.</text>
</comment>
<comment type="catalytic activity">
    <reaction evidence="1">
        <text>S-ubiquitinyl-[E2 ubiquitin-conjugating enzyme]-L-cysteine + [acceptor protein]-L-lysine = [E2 ubiquitin-conjugating enzyme]-L-cysteine + N(6)-ubiquitinyl-[acceptor protein]-L-lysine.</text>
        <dbReference type="EC" id="2.3.2.27"/>
    </reaction>
</comment>
<gene>
    <name evidence="18" type="ORF">RND81_01G177000</name>
</gene>
<dbReference type="PROSITE" id="PS50089">
    <property type="entry name" value="ZF_RING_2"/>
    <property type="match status" value="1"/>
</dbReference>
<evidence type="ECO:0000313" key="18">
    <source>
        <dbReference type="EMBL" id="KAK9757652.1"/>
    </source>
</evidence>
<protein>
    <recommendedName>
        <fullName evidence="4">RING-type E3 ubiquitin transferase</fullName>
        <ecNumber evidence="4">2.3.2.27</ecNumber>
    </recommendedName>
</protein>
<evidence type="ECO:0000259" key="17">
    <source>
        <dbReference type="PROSITE" id="PS50089"/>
    </source>
</evidence>
<evidence type="ECO:0000256" key="8">
    <source>
        <dbReference type="ARBA" id="ARBA00022771"/>
    </source>
</evidence>
<dbReference type="CDD" id="cd16454">
    <property type="entry name" value="RING-H2_PA-TM-RING"/>
    <property type="match status" value="1"/>
</dbReference>
<keyword evidence="6 16" id="KW-0812">Transmembrane</keyword>
<feature type="compositionally biased region" description="Basic and acidic residues" evidence="15">
    <location>
        <begin position="186"/>
        <end position="195"/>
    </location>
</feature>
<dbReference type="GO" id="GO:0061630">
    <property type="term" value="F:ubiquitin protein ligase activity"/>
    <property type="evidence" value="ECO:0007669"/>
    <property type="project" value="UniProtKB-EC"/>
</dbReference>
<dbReference type="InterPro" id="IPR001841">
    <property type="entry name" value="Znf_RING"/>
</dbReference>
<evidence type="ECO:0000256" key="4">
    <source>
        <dbReference type="ARBA" id="ARBA00012483"/>
    </source>
</evidence>
<dbReference type="EC" id="2.3.2.27" evidence="4"/>
<evidence type="ECO:0000256" key="2">
    <source>
        <dbReference type="ARBA" id="ARBA00004167"/>
    </source>
</evidence>
<evidence type="ECO:0000313" key="19">
    <source>
        <dbReference type="Proteomes" id="UP001443914"/>
    </source>
</evidence>
<evidence type="ECO:0000256" key="9">
    <source>
        <dbReference type="ARBA" id="ARBA00022786"/>
    </source>
</evidence>
<keyword evidence="9" id="KW-0833">Ubl conjugation pathway</keyword>
<feature type="region of interest" description="Disordered" evidence="15">
    <location>
        <begin position="186"/>
        <end position="209"/>
    </location>
</feature>
<evidence type="ECO:0000256" key="5">
    <source>
        <dbReference type="ARBA" id="ARBA00022679"/>
    </source>
</evidence>
<dbReference type="Proteomes" id="UP001443914">
    <property type="component" value="Unassembled WGS sequence"/>
</dbReference>
<dbReference type="FunFam" id="3.30.40.10:FF:000187">
    <property type="entry name" value="E3 ubiquitin-protein ligase ATL6"/>
    <property type="match status" value="1"/>
</dbReference>
<evidence type="ECO:0000256" key="10">
    <source>
        <dbReference type="ARBA" id="ARBA00022833"/>
    </source>
</evidence>
<dbReference type="PANTHER" id="PTHR46913">
    <property type="entry name" value="RING-H2 FINGER PROTEIN ATL16"/>
    <property type="match status" value="1"/>
</dbReference>
<dbReference type="SUPFAM" id="SSF57850">
    <property type="entry name" value="RING/U-box"/>
    <property type="match status" value="1"/>
</dbReference>
<feature type="domain" description="RING-type" evidence="17">
    <location>
        <begin position="114"/>
        <end position="156"/>
    </location>
</feature>
<dbReference type="GO" id="GO:0016567">
    <property type="term" value="P:protein ubiquitination"/>
    <property type="evidence" value="ECO:0007669"/>
    <property type="project" value="InterPro"/>
</dbReference>
<evidence type="ECO:0000256" key="3">
    <source>
        <dbReference type="ARBA" id="ARBA00004906"/>
    </source>
</evidence>
<evidence type="ECO:0000256" key="7">
    <source>
        <dbReference type="ARBA" id="ARBA00022723"/>
    </source>
</evidence>
<dbReference type="Pfam" id="PF13639">
    <property type="entry name" value="zf-RING_2"/>
    <property type="match status" value="1"/>
</dbReference>
<evidence type="ECO:0000256" key="14">
    <source>
        <dbReference type="PROSITE-ProRule" id="PRU00175"/>
    </source>
</evidence>
<dbReference type="GO" id="GO:0008270">
    <property type="term" value="F:zinc ion binding"/>
    <property type="evidence" value="ECO:0007669"/>
    <property type="project" value="UniProtKB-KW"/>
</dbReference>
<evidence type="ECO:0000256" key="11">
    <source>
        <dbReference type="ARBA" id="ARBA00022989"/>
    </source>
</evidence>
<dbReference type="SMART" id="SM00184">
    <property type="entry name" value="RING"/>
    <property type="match status" value="1"/>
</dbReference>
<feature type="transmembrane region" description="Helical" evidence="16">
    <location>
        <begin position="42"/>
        <end position="63"/>
    </location>
</feature>